<proteinExistence type="predicted"/>
<accession>A0A0G1PD62</accession>
<evidence type="ECO:0000313" key="1">
    <source>
        <dbReference type="EMBL" id="KKU30729.1"/>
    </source>
</evidence>
<dbReference type="Proteomes" id="UP000034732">
    <property type="component" value="Unassembled WGS sequence"/>
</dbReference>
<protein>
    <submittedName>
        <fullName evidence="1">Uncharacterized protein</fullName>
    </submittedName>
</protein>
<organism evidence="1 2">
    <name type="scientific">candidate division WWE3 bacterium GW2011_GWA1_46_21</name>
    <dbReference type="NCBI Taxonomy" id="1619107"/>
    <lineage>
        <taxon>Bacteria</taxon>
        <taxon>Katanobacteria</taxon>
    </lineage>
</organism>
<reference evidence="1 2" key="1">
    <citation type="journal article" date="2015" name="Nature">
        <title>rRNA introns, odd ribosomes, and small enigmatic genomes across a large radiation of phyla.</title>
        <authorList>
            <person name="Brown C.T."/>
            <person name="Hug L.A."/>
            <person name="Thomas B.C."/>
            <person name="Sharon I."/>
            <person name="Castelle C.J."/>
            <person name="Singh A."/>
            <person name="Wilkins M.J."/>
            <person name="Williams K.H."/>
            <person name="Banfield J.F."/>
        </authorList>
    </citation>
    <scope>NUCLEOTIDE SEQUENCE [LARGE SCALE GENOMIC DNA]</scope>
</reference>
<name>A0A0G1PD62_UNCKA</name>
<dbReference type="EMBL" id="LCMF01000014">
    <property type="protein sequence ID" value="KKU30729.1"/>
    <property type="molecule type" value="Genomic_DNA"/>
</dbReference>
<comment type="caution">
    <text evidence="1">The sequence shown here is derived from an EMBL/GenBank/DDBJ whole genome shotgun (WGS) entry which is preliminary data.</text>
</comment>
<dbReference type="AlphaFoldDB" id="A0A0G1PD62"/>
<evidence type="ECO:0000313" key="2">
    <source>
        <dbReference type="Proteomes" id="UP000034732"/>
    </source>
</evidence>
<sequence length="181" mass="21467">MWLKRDDRYHKKSTAVNKNIRKLIKYLFELDQHAFIYKNSNEKLFKLINSNISSIIKEIVDQCGYPNKNREFDILIQHCNDLDFSERCLKKYRNLINKDMVPYMIDSIAVNKGKKQIYGTIIETEKRSGKYITKPLPIRDKKNLDERRRRYGLEPLAVYLEKSQGIFVKVMDGKKASSLIE</sequence>
<gene>
    <name evidence="1" type="ORF">UX44_C0014G0009</name>
</gene>